<gene>
    <name evidence="1" type="ORF">RHMOL_Rhmol13G0220600</name>
</gene>
<evidence type="ECO:0000313" key="1">
    <source>
        <dbReference type="EMBL" id="KAI8525310.1"/>
    </source>
</evidence>
<dbReference type="EMBL" id="CM046400">
    <property type="protein sequence ID" value="KAI8525310.1"/>
    <property type="molecule type" value="Genomic_DNA"/>
</dbReference>
<accession>A0ACC0L9B1</accession>
<sequence length="56" mass="6167">MCVGVQHLTGGHRVRPCAPKRHRLWSRGISNNNEEGALRGVASGEERVVDEDQDSV</sequence>
<evidence type="ECO:0000313" key="2">
    <source>
        <dbReference type="Proteomes" id="UP001062846"/>
    </source>
</evidence>
<name>A0ACC0L9B1_RHOML</name>
<proteinExistence type="predicted"/>
<organism evidence="1 2">
    <name type="scientific">Rhododendron molle</name>
    <name type="common">Chinese azalea</name>
    <name type="synonym">Azalea mollis</name>
    <dbReference type="NCBI Taxonomy" id="49168"/>
    <lineage>
        <taxon>Eukaryota</taxon>
        <taxon>Viridiplantae</taxon>
        <taxon>Streptophyta</taxon>
        <taxon>Embryophyta</taxon>
        <taxon>Tracheophyta</taxon>
        <taxon>Spermatophyta</taxon>
        <taxon>Magnoliopsida</taxon>
        <taxon>eudicotyledons</taxon>
        <taxon>Gunneridae</taxon>
        <taxon>Pentapetalae</taxon>
        <taxon>asterids</taxon>
        <taxon>Ericales</taxon>
        <taxon>Ericaceae</taxon>
        <taxon>Ericoideae</taxon>
        <taxon>Rhodoreae</taxon>
        <taxon>Rhododendron</taxon>
    </lineage>
</organism>
<reference evidence="1" key="1">
    <citation type="submission" date="2022-02" db="EMBL/GenBank/DDBJ databases">
        <title>Plant Genome Project.</title>
        <authorList>
            <person name="Zhang R.-G."/>
        </authorList>
    </citation>
    <scope>NUCLEOTIDE SEQUENCE</scope>
    <source>
        <strain evidence="1">AT1</strain>
    </source>
</reference>
<comment type="caution">
    <text evidence="1">The sequence shown here is derived from an EMBL/GenBank/DDBJ whole genome shotgun (WGS) entry which is preliminary data.</text>
</comment>
<dbReference type="Proteomes" id="UP001062846">
    <property type="component" value="Chromosome 13"/>
</dbReference>
<keyword evidence="2" id="KW-1185">Reference proteome</keyword>
<protein>
    <submittedName>
        <fullName evidence="1">Uncharacterized protein</fullName>
    </submittedName>
</protein>